<dbReference type="GO" id="GO:0044027">
    <property type="term" value="P:negative regulation of gene expression via chromosomal CpG island methylation"/>
    <property type="evidence" value="ECO:0007669"/>
    <property type="project" value="TreeGrafter"/>
</dbReference>
<evidence type="ECO:0000256" key="5">
    <source>
        <dbReference type="PROSITE-ProRule" id="PRU01016"/>
    </source>
</evidence>
<protein>
    <recommendedName>
        <fullName evidence="7">Cytosine-specific methyltransferase</fullName>
        <ecNumber evidence="7">2.1.1.37</ecNumber>
    </recommendedName>
</protein>
<dbReference type="NCBIfam" id="TIGR00675">
    <property type="entry name" value="dcm"/>
    <property type="match status" value="1"/>
</dbReference>
<dbReference type="PROSITE" id="PS00094">
    <property type="entry name" value="C5_MTASE_1"/>
    <property type="match status" value="1"/>
</dbReference>
<dbReference type="SUPFAM" id="SSF53335">
    <property type="entry name" value="S-adenosyl-L-methionine-dependent methyltransferases"/>
    <property type="match status" value="1"/>
</dbReference>
<comment type="catalytic activity">
    <reaction evidence="7">
        <text>a 2'-deoxycytidine in DNA + S-adenosyl-L-methionine = a 5-methyl-2'-deoxycytidine in DNA + S-adenosyl-L-homocysteine + H(+)</text>
        <dbReference type="Rhea" id="RHEA:13681"/>
        <dbReference type="Rhea" id="RHEA-COMP:11369"/>
        <dbReference type="Rhea" id="RHEA-COMP:11370"/>
        <dbReference type="ChEBI" id="CHEBI:15378"/>
        <dbReference type="ChEBI" id="CHEBI:57856"/>
        <dbReference type="ChEBI" id="CHEBI:59789"/>
        <dbReference type="ChEBI" id="CHEBI:85452"/>
        <dbReference type="ChEBI" id="CHEBI:85454"/>
        <dbReference type="EC" id="2.1.1.37"/>
    </reaction>
</comment>
<dbReference type="PANTHER" id="PTHR10629">
    <property type="entry name" value="CYTOSINE-SPECIFIC METHYLTRANSFERASE"/>
    <property type="match status" value="1"/>
</dbReference>
<dbReference type="PROSITE" id="PS00095">
    <property type="entry name" value="C5_MTASE_2"/>
    <property type="match status" value="1"/>
</dbReference>
<dbReference type="REBASE" id="75379">
    <property type="entry name" value="M1.BceVD146ORF226P"/>
</dbReference>
<dbReference type="HOGENOM" id="CLU_006958_2_0_9"/>
<evidence type="ECO:0000256" key="4">
    <source>
        <dbReference type="ARBA" id="ARBA00022747"/>
    </source>
</evidence>
<dbReference type="InterPro" id="IPR031303">
    <property type="entry name" value="C5_meth_CS"/>
</dbReference>
<dbReference type="Gene3D" id="3.90.120.10">
    <property type="entry name" value="DNA Methylase, subunit A, domain 2"/>
    <property type="match status" value="1"/>
</dbReference>
<dbReference type="Proteomes" id="UP000014020">
    <property type="component" value="Unassembled WGS sequence"/>
</dbReference>
<dbReference type="GO" id="GO:0003677">
    <property type="term" value="F:DNA binding"/>
    <property type="evidence" value="ECO:0007669"/>
    <property type="project" value="TreeGrafter"/>
</dbReference>
<dbReference type="EMBL" id="AHFE01000037">
    <property type="protein sequence ID" value="EOP43176.1"/>
    <property type="molecule type" value="Genomic_DNA"/>
</dbReference>
<comment type="similarity">
    <text evidence="5 6">Belongs to the class I-like SAM-binding methyltransferase superfamily. C5-methyltransferase family.</text>
</comment>
<dbReference type="EC" id="2.1.1.37" evidence="7"/>
<gene>
    <name evidence="8" type="ORF">IK1_00226</name>
</gene>
<dbReference type="PRINTS" id="PR00105">
    <property type="entry name" value="C5METTRFRASE"/>
</dbReference>
<evidence type="ECO:0000256" key="3">
    <source>
        <dbReference type="ARBA" id="ARBA00022691"/>
    </source>
</evidence>
<dbReference type="InterPro" id="IPR001525">
    <property type="entry name" value="C5_MeTfrase"/>
</dbReference>
<dbReference type="GO" id="GO:0032259">
    <property type="term" value="P:methylation"/>
    <property type="evidence" value="ECO:0007669"/>
    <property type="project" value="UniProtKB-KW"/>
</dbReference>
<evidence type="ECO:0000256" key="1">
    <source>
        <dbReference type="ARBA" id="ARBA00022603"/>
    </source>
</evidence>
<dbReference type="AlphaFoldDB" id="R8N9K5"/>
<dbReference type="InterPro" id="IPR050390">
    <property type="entry name" value="C5-Methyltransferase"/>
</dbReference>
<dbReference type="RefSeq" id="WP_016119708.1">
    <property type="nucleotide sequence ID" value="NZ_KB976677.1"/>
</dbReference>
<comment type="caution">
    <text evidence="8">The sequence shown here is derived from an EMBL/GenBank/DDBJ whole genome shotgun (WGS) entry which is preliminary data.</text>
</comment>
<keyword evidence="3 5" id="KW-0949">S-adenosyl-L-methionine</keyword>
<dbReference type="GO" id="GO:0009307">
    <property type="term" value="P:DNA restriction-modification system"/>
    <property type="evidence" value="ECO:0007669"/>
    <property type="project" value="UniProtKB-KW"/>
</dbReference>
<dbReference type="Gene3D" id="3.40.50.150">
    <property type="entry name" value="Vaccinia Virus protein VP39"/>
    <property type="match status" value="1"/>
</dbReference>
<accession>R8N9K5</accession>
<proteinExistence type="inferred from homology"/>
<dbReference type="GO" id="GO:0003886">
    <property type="term" value="F:DNA (cytosine-5-)-methyltransferase activity"/>
    <property type="evidence" value="ECO:0007669"/>
    <property type="project" value="UniProtKB-EC"/>
</dbReference>
<evidence type="ECO:0000313" key="8">
    <source>
        <dbReference type="EMBL" id="EOP43176.1"/>
    </source>
</evidence>
<dbReference type="PATRIC" id="fig|1053236.3.peg.1581"/>
<dbReference type="PROSITE" id="PS51679">
    <property type="entry name" value="SAM_MT_C5"/>
    <property type="match status" value="1"/>
</dbReference>
<name>R8N9K5_BACCX</name>
<evidence type="ECO:0000256" key="2">
    <source>
        <dbReference type="ARBA" id="ARBA00022679"/>
    </source>
</evidence>
<keyword evidence="4" id="KW-0680">Restriction system</keyword>
<dbReference type="InterPro" id="IPR018117">
    <property type="entry name" value="C5_DNA_meth_AS"/>
</dbReference>
<sequence length="426" mass="48854">MKQKPTVVSLFAGAGGMDLGFIHAGFDVIWANDFDVNAVNTYKKNIGDHIVHGDITQIPSEEIPGEDIDIVIGGFPCQGFSVANTKRSMEDKRNFLYLELLRVVKDKNPKFFVAENVKGLLSMSKGKVIEMIKKDFENLGYNVEYKVLNAADYGVPQLRERVIIMGNRLDMKNPYPQRTHKLMQEVDPEQIDIFNIENYKDKDLKPYICVEEVIGYLSDVRTRNETFELNGRMIINHVASENVSDTFWGRKHVVDQAEICDYLKEWRIKAGISVKAIDKHFGYNHTAGHWFRKDNKSGSIPKPEDWWELKKLLNFDDKYDKQVTEFVEKEIKFEQSLRITNWTRPSDTITASQPEIHVNKTRRLSVRECAIIQTFPMDFEFTGSLNAMYRQVGNAVPVKLGKVIAESVLEALQSAEKTNNLKCCKA</sequence>
<evidence type="ECO:0000256" key="6">
    <source>
        <dbReference type="RuleBase" id="RU000416"/>
    </source>
</evidence>
<dbReference type="PANTHER" id="PTHR10629:SF52">
    <property type="entry name" value="DNA (CYTOSINE-5)-METHYLTRANSFERASE 1"/>
    <property type="match status" value="1"/>
</dbReference>
<dbReference type="Pfam" id="PF00145">
    <property type="entry name" value="DNA_methylase"/>
    <property type="match status" value="1"/>
</dbReference>
<evidence type="ECO:0000313" key="9">
    <source>
        <dbReference type="Proteomes" id="UP000014020"/>
    </source>
</evidence>
<feature type="active site" evidence="5">
    <location>
        <position position="77"/>
    </location>
</feature>
<dbReference type="InterPro" id="IPR029063">
    <property type="entry name" value="SAM-dependent_MTases_sf"/>
</dbReference>
<keyword evidence="2 5" id="KW-0808">Transferase</keyword>
<dbReference type="CDD" id="cd00315">
    <property type="entry name" value="Cyt_C5_DNA_methylase"/>
    <property type="match status" value="1"/>
</dbReference>
<reference evidence="9" key="1">
    <citation type="submission" date="2012-12" db="EMBL/GenBank/DDBJ databases">
        <title>The genome sequence of Bacillus cereus VD146.</title>
        <authorList>
            <consortium name="The Broad Institute Genome Sequencing Platform"/>
            <consortium name="The Broad Institute Genome Sequencing Center for Infectious Disease"/>
            <person name="Feldgarden M."/>
            <person name="Van der Auwera G.A."/>
            <person name="Mahillon J."/>
            <person name="Duprez V."/>
            <person name="Timmery S."/>
            <person name="Mattelet C."/>
            <person name="Dierick K."/>
            <person name="Sun M."/>
            <person name="Yu Z."/>
            <person name="Zhu L."/>
            <person name="Hu X."/>
            <person name="Shank E.B."/>
            <person name="Swiecicka I."/>
            <person name="Hansen B.M."/>
            <person name="Andrup L."/>
            <person name="Walker B."/>
            <person name="Young S.K."/>
            <person name="Zeng Q."/>
            <person name="Gargeya S."/>
            <person name="Fitzgerald M."/>
            <person name="Haas B."/>
            <person name="Abouelleil A."/>
            <person name="Alvarado L."/>
            <person name="Arachchi H.M."/>
            <person name="Berlin A.M."/>
            <person name="Chapman S.B."/>
            <person name="Dewar J."/>
            <person name="Goldberg J."/>
            <person name="Griggs A."/>
            <person name="Gujja S."/>
            <person name="Hansen M."/>
            <person name="Howarth C."/>
            <person name="Imamovic A."/>
            <person name="Larimer J."/>
            <person name="McCowan C."/>
            <person name="Murphy C."/>
            <person name="Neiman D."/>
            <person name="Pearson M."/>
            <person name="Priest M."/>
            <person name="Roberts A."/>
            <person name="Saif S."/>
            <person name="Shea T."/>
            <person name="Sisk P."/>
            <person name="Sykes S."/>
            <person name="Wortman J."/>
            <person name="Nusbaum C."/>
            <person name="Birren B."/>
        </authorList>
    </citation>
    <scope>NUCLEOTIDE SEQUENCE [LARGE SCALE GENOMIC DNA]</scope>
    <source>
        <strain evidence="9">VD146</strain>
    </source>
</reference>
<organism evidence="8 9">
    <name type="scientific">Bacillus cereus (strain VD146)</name>
    <dbReference type="NCBI Taxonomy" id="1053236"/>
    <lineage>
        <taxon>Bacteria</taxon>
        <taxon>Bacillati</taxon>
        <taxon>Bacillota</taxon>
        <taxon>Bacilli</taxon>
        <taxon>Bacillales</taxon>
        <taxon>Bacillaceae</taxon>
        <taxon>Bacillus</taxon>
        <taxon>Bacillus cereus group</taxon>
    </lineage>
</organism>
<keyword evidence="1 5" id="KW-0489">Methyltransferase</keyword>
<evidence type="ECO:0000256" key="7">
    <source>
        <dbReference type="RuleBase" id="RU000417"/>
    </source>
</evidence>